<dbReference type="Pfam" id="PF14326">
    <property type="entry name" value="DUF4384"/>
    <property type="match status" value="1"/>
</dbReference>
<comment type="caution">
    <text evidence="3">The sequence shown here is derived from an EMBL/GenBank/DDBJ whole genome shotgun (WGS) entry which is preliminary data.</text>
</comment>
<dbReference type="RefSeq" id="WP_230755739.1">
    <property type="nucleotide sequence ID" value="NZ_JAINWA010000003.1"/>
</dbReference>
<sequence length="297" mass="32564">MKKSAIPLIVFLLALYTAPVQAGQPWWWDSPHRDDDLYLYEPASASGYRTEQEAVAAAFDAARSMLMNRIGITPAIREAGLVPPREFALLSCEITDRGTELLGRNWKAWVMVRYPRSEQQLLLTRWEASLSSVQDLQKIEAKIPREFSLSLAPVSGRSVVVGGETISFAVTADRDCHLILLDHQSDGTTILLFPNSYHEGSAVRAGETVVIPPPQSTFALVATEPWGDDRIEAIACTEESSLHSAFSSLLEVNGASPGLAAVTRGFFVKALDSALSSPEKASWSRAEMIISTYPEKK</sequence>
<evidence type="ECO:0000256" key="1">
    <source>
        <dbReference type="SAM" id="SignalP"/>
    </source>
</evidence>
<dbReference type="EMBL" id="JAINWA010000003">
    <property type="protein sequence ID" value="MCD1655016.1"/>
    <property type="molecule type" value="Genomic_DNA"/>
</dbReference>
<feature type="signal peptide" evidence="1">
    <location>
        <begin position="1"/>
        <end position="22"/>
    </location>
</feature>
<dbReference type="InterPro" id="IPR025493">
    <property type="entry name" value="DUF4384"/>
</dbReference>
<evidence type="ECO:0000259" key="2">
    <source>
        <dbReference type="Pfam" id="PF14326"/>
    </source>
</evidence>
<name>A0AAE3JJ55_9SPIR</name>
<protein>
    <submittedName>
        <fullName evidence="3">DUF4384 domain-containing protein</fullName>
    </submittedName>
</protein>
<dbReference type="Proteomes" id="UP001198163">
    <property type="component" value="Unassembled WGS sequence"/>
</dbReference>
<accession>A0AAE3JJ55</accession>
<gene>
    <name evidence="3" type="ORF">K7J14_09925</name>
</gene>
<evidence type="ECO:0000313" key="4">
    <source>
        <dbReference type="Proteomes" id="UP001198163"/>
    </source>
</evidence>
<keyword evidence="4" id="KW-1185">Reference proteome</keyword>
<keyword evidence="1" id="KW-0732">Signal</keyword>
<feature type="domain" description="DUF4384" evidence="2">
    <location>
        <begin position="163"/>
        <end position="238"/>
    </location>
</feature>
<evidence type="ECO:0000313" key="3">
    <source>
        <dbReference type="EMBL" id="MCD1655016.1"/>
    </source>
</evidence>
<reference evidence="3" key="1">
    <citation type="submission" date="2021-08" db="EMBL/GenBank/DDBJ databases">
        <title>Comparative analyses of Brucepasteria parasyntrophica and Teretinema zuelzerae.</title>
        <authorList>
            <person name="Song Y."/>
            <person name="Brune A."/>
        </authorList>
    </citation>
    <scope>NUCLEOTIDE SEQUENCE</scope>
    <source>
        <strain evidence="3">DSM 1903</strain>
    </source>
</reference>
<organism evidence="3 4">
    <name type="scientific">Teretinema zuelzerae</name>
    <dbReference type="NCBI Taxonomy" id="156"/>
    <lineage>
        <taxon>Bacteria</taxon>
        <taxon>Pseudomonadati</taxon>
        <taxon>Spirochaetota</taxon>
        <taxon>Spirochaetia</taxon>
        <taxon>Spirochaetales</taxon>
        <taxon>Treponemataceae</taxon>
        <taxon>Teretinema</taxon>
    </lineage>
</organism>
<proteinExistence type="predicted"/>
<dbReference type="AlphaFoldDB" id="A0AAE3JJ55"/>
<feature type="chain" id="PRO_5042043217" evidence="1">
    <location>
        <begin position="23"/>
        <end position="297"/>
    </location>
</feature>